<dbReference type="RefSeq" id="WP_213557284.1">
    <property type="nucleotide sequence ID" value="NZ_JBHZDI010000084.1"/>
</dbReference>
<reference evidence="7 8" key="1">
    <citation type="submission" date="2021-04" db="EMBL/GenBank/DDBJ databases">
        <title>Nocardia tengchongensis.</title>
        <authorList>
            <person name="Zhuang k."/>
            <person name="Ran Y."/>
            <person name="Li W."/>
        </authorList>
    </citation>
    <scope>NUCLEOTIDE SEQUENCE [LARGE SCALE GENOMIC DNA]</scope>
    <source>
        <strain evidence="7 8">CFH S0057</strain>
    </source>
</reference>
<evidence type="ECO:0000256" key="6">
    <source>
        <dbReference type="RuleBase" id="RU362030"/>
    </source>
</evidence>
<dbReference type="PANTHER" id="PTHR43619">
    <property type="entry name" value="S-ADENOSYL-L-METHIONINE-DEPENDENT METHYLTRANSFERASE YKTD-RELATED"/>
    <property type="match status" value="1"/>
</dbReference>
<organism evidence="7 8">
    <name type="scientific">Nocardia tengchongensis</name>
    <dbReference type="NCBI Taxonomy" id="2055889"/>
    <lineage>
        <taxon>Bacteria</taxon>
        <taxon>Bacillati</taxon>
        <taxon>Actinomycetota</taxon>
        <taxon>Actinomycetes</taxon>
        <taxon>Mycobacteriales</taxon>
        <taxon>Nocardiaceae</taxon>
        <taxon>Nocardia</taxon>
    </lineage>
</organism>
<accession>A0ABX8CPA7</accession>
<dbReference type="Gene3D" id="3.40.50.150">
    <property type="entry name" value="Vaccinia Virus protein VP39"/>
    <property type="match status" value="1"/>
</dbReference>
<comment type="similarity">
    <text evidence="2 6">Belongs to the UPF0677 family.</text>
</comment>
<dbReference type="InterPro" id="IPR011610">
    <property type="entry name" value="SAM_mthyl_Trfase_ML2640-like"/>
</dbReference>
<dbReference type="GO" id="GO:0008168">
    <property type="term" value="F:methyltransferase activity"/>
    <property type="evidence" value="ECO:0007669"/>
    <property type="project" value="UniProtKB-KW"/>
</dbReference>
<keyword evidence="8" id="KW-1185">Reference proteome</keyword>
<evidence type="ECO:0000256" key="4">
    <source>
        <dbReference type="ARBA" id="ARBA00022679"/>
    </source>
</evidence>
<dbReference type="InterPro" id="IPR029063">
    <property type="entry name" value="SAM-dependent_MTases_sf"/>
</dbReference>
<keyword evidence="5 6" id="KW-0949">S-adenosyl-L-methionine</keyword>
<dbReference type="NCBIfam" id="TIGR00027">
    <property type="entry name" value="mthyl_TIGR00027"/>
    <property type="match status" value="1"/>
</dbReference>
<dbReference type="Proteomes" id="UP000683310">
    <property type="component" value="Chromosome"/>
</dbReference>
<dbReference type="Pfam" id="PF04072">
    <property type="entry name" value="LCM"/>
    <property type="match status" value="1"/>
</dbReference>
<proteinExistence type="inferred from homology"/>
<dbReference type="EC" id="2.1.1.-" evidence="6"/>
<sequence length="279" mass="30420">MNDTGPSRTAMMAAAARAAHLIVDDAPHLFHDTVAETLLGERAAELLSYHRDSGDHPVLSGTRSQVSVRSHYTEDRLAAGDFEQYVILGAGLDTFAYRSPLAERVAVYEVDHPATQDWKRELLAAAGLGTATVAFAGVDFESDDLVAALTAHGFDLTRPALVSWLGVTMYLTEPAIAATLDTLSRLAPGSELVMEYALLPELYDEPGRVFAQFARLATAQQGEPMRSFFSPDSVTALLHRHGFTAAEHISQREAVDAVLWQRTDGLQPVDFCRMVRAHN</sequence>
<gene>
    <name evidence="7" type="ORF">KHQ06_35100</name>
</gene>
<dbReference type="SUPFAM" id="SSF53335">
    <property type="entry name" value="S-adenosyl-L-methionine-dependent methyltransferases"/>
    <property type="match status" value="1"/>
</dbReference>
<evidence type="ECO:0000256" key="2">
    <source>
        <dbReference type="ARBA" id="ARBA00008138"/>
    </source>
</evidence>
<keyword evidence="3 6" id="KW-0489">Methyltransferase</keyword>
<protein>
    <recommendedName>
        <fullName evidence="6">S-adenosyl-L-methionine-dependent methyltransferase</fullName>
        <ecNumber evidence="6">2.1.1.-</ecNumber>
    </recommendedName>
</protein>
<evidence type="ECO:0000256" key="5">
    <source>
        <dbReference type="ARBA" id="ARBA00022691"/>
    </source>
</evidence>
<keyword evidence="4" id="KW-0808">Transferase</keyword>
<name>A0ABX8CPA7_9NOCA</name>
<dbReference type="EMBL" id="CP074371">
    <property type="protein sequence ID" value="QVI21181.1"/>
    <property type="molecule type" value="Genomic_DNA"/>
</dbReference>
<evidence type="ECO:0000313" key="7">
    <source>
        <dbReference type="EMBL" id="QVI21181.1"/>
    </source>
</evidence>
<evidence type="ECO:0000256" key="1">
    <source>
        <dbReference type="ARBA" id="ARBA00003907"/>
    </source>
</evidence>
<dbReference type="GO" id="GO:0032259">
    <property type="term" value="P:methylation"/>
    <property type="evidence" value="ECO:0007669"/>
    <property type="project" value="UniProtKB-KW"/>
</dbReference>
<evidence type="ECO:0000256" key="3">
    <source>
        <dbReference type="ARBA" id="ARBA00022603"/>
    </source>
</evidence>
<dbReference type="InterPro" id="IPR007213">
    <property type="entry name" value="Ppm1/Ppm2/Tcmp"/>
</dbReference>
<comment type="function">
    <text evidence="1 6">Exhibits S-adenosyl-L-methionine-dependent methyltransferase activity.</text>
</comment>
<evidence type="ECO:0000313" key="8">
    <source>
        <dbReference type="Proteomes" id="UP000683310"/>
    </source>
</evidence>
<dbReference type="PANTHER" id="PTHR43619:SF2">
    <property type="entry name" value="S-ADENOSYL-L-METHIONINE-DEPENDENT METHYLTRANSFERASES SUPERFAMILY PROTEIN"/>
    <property type="match status" value="1"/>
</dbReference>